<comment type="subcellular location">
    <subcellularLocation>
        <location evidence="1">Cytoplasm</location>
    </subcellularLocation>
</comment>
<feature type="active site" description="Cysteine persulfide intermediate" evidence="1">
    <location>
        <position position="115"/>
    </location>
</feature>
<keyword evidence="3" id="KW-1185">Reference proteome</keyword>
<dbReference type="InterPro" id="IPR003786">
    <property type="entry name" value="FdhD"/>
</dbReference>
<dbReference type="PANTHER" id="PTHR30592:SF4">
    <property type="entry name" value="SULFUR CARRIER PROTEIN FDHD"/>
    <property type="match status" value="1"/>
</dbReference>
<dbReference type="Gene3D" id="3.40.140.10">
    <property type="entry name" value="Cytidine Deaminase, domain 2"/>
    <property type="match status" value="1"/>
</dbReference>
<comment type="caution">
    <text evidence="2">The sequence shown here is derived from an EMBL/GenBank/DDBJ whole genome shotgun (WGS) entry which is preliminary data.</text>
</comment>
<dbReference type="InterPro" id="IPR016193">
    <property type="entry name" value="Cytidine_deaminase-like"/>
</dbReference>
<keyword evidence="1" id="KW-0501">Molybdenum cofactor biosynthesis</keyword>
<keyword evidence="1" id="KW-0963">Cytoplasm</keyword>
<reference evidence="2 3" key="1">
    <citation type="submission" date="2019-12" db="EMBL/GenBank/DDBJ databases">
        <title>Comparative genomics gives insights into the taxonomy of the Azoarcus-Aromatoleum group and reveals separate origins of nif in the plant-associated Azoarcus and non-plant-associated Aromatoleum sub-groups.</title>
        <authorList>
            <person name="Lafos M."/>
            <person name="Maluk M."/>
            <person name="Batista M."/>
            <person name="Junghare M."/>
            <person name="Carmona M."/>
            <person name="Faoro H."/>
            <person name="Cruz L.M."/>
            <person name="Battistoni F."/>
            <person name="De Souza E."/>
            <person name="Pedrosa F."/>
            <person name="Chen W.-M."/>
            <person name="Poole P.S."/>
            <person name="Dixon R.A."/>
            <person name="James E.K."/>
        </authorList>
    </citation>
    <scope>NUCLEOTIDE SEQUENCE [LARGE SCALE GENOMIC DNA]</scope>
    <source>
        <strain evidence="2 3">PbN1</strain>
    </source>
</reference>
<dbReference type="HAMAP" id="MF_00187">
    <property type="entry name" value="FdhD"/>
    <property type="match status" value="1"/>
</dbReference>
<dbReference type="Proteomes" id="UP000633943">
    <property type="component" value="Unassembled WGS sequence"/>
</dbReference>
<evidence type="ECO:0000256" key="1">
    <source>
        <dbReference type="HAMAP-Rule" id="MF_00187"/>
    </source>
</evidence>
<dbReference type="PIRSF" id="PIRSF015626">
    <property type="entry name" value="FdhD"/>
    <property type="match status" value="1"/>
</dbReference>
<dbReference type="Gene3D" id="3.10.20.10">
    <property type="match status" value="1"/>
</dbReference>
<dbReference type="PANTHER" id="PTHR30592">
    <property type="entry name" value="FORMATE DEHYDROGENASE"/>
    <property type="match status" value="1"/>
</dbReference>
<dbReference type="SUPFAM" id="SSF53927">
    <property type="entry name" value="Cytidine deaminase-like"/>
    <property type="match status" value="1"/>
</dbReference>
<dbReference type="EMBL" id="WTVP01000099">
    <property type="protein sequence ID" value="NMG17667.1"/>
    <property type="molecule type" value="Genomic_DNA"/>
</dbReference>
<comment type="similarity">
    <text evidence="1">Belongs to the FdhD family.</text>
</comment>
<proteinExistence type="inferred from homology"/>
<comment type="caution">
    <text evidence="1">Lacks conserved residue(s) required for the propagation of feature annotation.</text>
</comment>
<gene>
    <name evidence="1" type="primary">fdhD</name>
    <name evidence="2" type="ORF">GPA24_19455</name>
</gene>
<protein>
    <recommendedName>
        <fullName evidence="1">Sulfur carrier protein FdhD</fullName>
    </recommendedName>
</protein>
<sequence>MERRPLISQTRCEPAVSGLVLDQNGQPLATQLPGERALTIYLDKREIVTLMTLGQNPEALVLGYLRNQRLIDNLRDIAELHVSWEVSAAAVSTYHRDAGERCDELRRRRTVTSGCGQGTQFADAMARLQPLPDEGFTVARSTVFALVDRVHQLDTVYKRCGAVHGCVLADGAEILHHVEDIDHHNAVDSISGLMWMKGETGHGNILYTTGRLTSEMVIKAVEMGIPVLISRSGTTEMGIDVARHCGVTLIGWAKKERFLVFNGGERIDFTK</sequence>
<organism evidence="2 3">
    <name type="scientific">Aromatoleum bremense</name>
    <dbReference type="NCBI Taxonomy" id="76115"/>
    <lineage>
        <taxon>Bacteria</taxon>
        <taxon>Pseudomonadati</taxon>
        <taxon>Pseudomonadota</taxon>
        <taxon>Betaproteobacteria</taxon>
        <taxon>Rhodocyclales</taxon>
        <taxon>Rhodocyclaceae</taxon>
        <taxon>Aromatoleum</taxon>
    </lineage>
</organism>
<name>A0ABX1P0A1_9RHOO</name>
<comment type="function">
    <text evidence="1">Required for formate dehydrogenase (FDH) activity. Acts as a sulfur carrier protein that transfers sulfur from IscS to the molybdenum cofactor prior to its insertion into FDH.</text>
</comment>
<evidence type="ECO:0000313" key="2">
    <source>
        <dbReference type="EMBL" id="NMG17667.1"/>
    </source>
</evidence>
<evidence type="ECO:0000313" key="3">
    <source>
        <dbReference type="Proteomes" id="UP000633943"/>
    </source>
</evidence>
<accession>A0ABX1P0A1</accession>
<dbReference type="Pfam" id="PF02634">
    <property type="entry name" value="FdhD-NarQ"/>
    <property type="match status" value="1"/>
</dbReference>